<dbReference type="SMART" id="SM00256">
    <property type="entry name" value="FBOX"/>
    <property type="match status" value="1"/>
</dbReference>
<dbReference type="EMBL" id="RWGY01000029">
    <property type="protein sequence ID" value="TVU20191.1"/>
    <property type="molecule type" value="Genomic_DNA"/>
</dbReference>
<dbReference type="AlphaFoldDB" id="A0A5J9UAF6"/>
<dbReference type="InterPro" id="IPR050233">
    <property type="entry name" value="A_thaliana_F-box"/>
</dbReference>
<dbReference type="PROSITE" id="PS50181">
    <property type="entry name" value="FBOX"/>
    <property type="match status" value="1"/>
</dbReference>
<dbReference type="PANTHER" id="PTHR47993:SF2">
    <property type="entry name" value="F-BOX PROTEIN INTERACTION DOMAIN CONTAINING PROTEIN, EXPRESSED"/>
    <property type="match status" value="1"/>
</dbReference>
<dbReference type="CDD" id="cd22157">
    <property type="entry name" value="F-box_AtFBW1-like"/>
    <property type="match status" value="1"/>
</dbReference>
<dbReference type="Proteomes" id="UP000324897">
    <property type="component" value="Chromosome 7"/>
</dbReference>
<dbReference type="PANTHER" id="PTHR47993">
    <property type="entry name" value="OS09G0372900 PROTEIN-RELATED"/>
    <property type="match status" value="1"/>
</dbReference>
<organism evidence="3 4">
    <name type="scientific">Eragrostis curvula</name>
    <name type="common">weeping love grass</name>
    <dbReference type="NCBI Taxonomy" id="38414"/>
    <lineage>
        <taxon>Eukaryota</taxon>
        <taxon>Viridiplantae</taxon>
        <taxon>Streptophyta</taxon>
        <taxon>Embryophyta</taxon>
        <taxon>Tracheophyta</taxon>
        <taxon>Spermatophyta</taxon>
        <taxon>Magnoliopsida</taxon>
        <taxon>Liliopsida</taxon>
        <taxon>Poales</taxon>
        <taxon>Poaceae</taxon>
        <taxon>PACMAD clade</taxon>
        <taxon>Chloridoideae</taxon>
        <taxon>Eragrostideae</taxon>
        <taxon>Eragrostidinae</taxon>
        <taxon>Eragrostis</taxon>
    </lineage>
</organism>
<dbReference type="SUPFAM" id="SSF81383">
    <property type="entry name" value="F-box domain"/>
    <property type="match status" value="1"/>
</dbReference>
<accession>A0A5J9UAF6</accession>
<evidence type="ECO:0000259" key="2">
    <source>
        <dbReference type="PROSITE" id="PS50181"/>
    </source>
</evidence>
<evidence type="ECO:0000313" key="3">
    <source>
        <dbReference type="EMBL" id="TVU20191.1"/>
    </source>
</evidence>
<feature type="compositionally biased region" description="Low complexity" evidence="1">
    <location>
        <begin position="67"/>
        <end position="89"/>
    </location>
</feature>
<protein>
    <recommendedName>
        <fullName evidence="2">F-box domain-containing protein</fullName>
    </recommendedName>
</protein>
<comment type="caution">
    <text evidence="3">The sequence shown here is derived from an EMBL/GenBank/DDBJ whole genome shotgun (WGS) entry which is preliminary data.</text>
</comment>
<dbReference type="InterPro" id="IPR001810">
    <property type="entry name" value="F-box_dom"/>
</dbReference>
<feature type="compositionally biased region" description="Polar residues" evidence="1">
    <location>
        <begin position="43"/>
        <end position="57"/>
    </location>
</feature>
<dbReference type="Gramene" id="TVU20191">
    <property type="protein sequence ID" value="TVU20191"/>
    <property type="gene ID" value="EJB05_36390"/>
</dbReference>
<evidence type="ECO:0000313" key="4">
    <source>
        <dbReference type="Proteomes" id="UP000324897"/>
    </source>
</evidence>
<proteinExistence type="predicted"/>
<dbReference type="Gene3D" id="1.20.1280.50">
    <property type="match status" value="1"/>
</dbReference>
<feature type="domain" description="F-box" evidence="2">
    <location>
        <begin position="94"/>
        <end position="140"/>
    </location>
</feature>
<dbReference type="InterPro" id="IPR036047">
    <property type="entry name" value="F-box-like_dom_sf"/>
</dbReference>
<gene>
    <name evidence="3" type="ORF">EJB05_36390</name>
</gene>
<sequence length="323" mass="35812">MGSIEGRSVKPFRNPRRRPYGFCFDPDGAPPEGPLLHSDPARSATQSKSGFTISSSIRHPAPDQDLASPSRATSPETTTAAAPASGAATWSRGQGGLVGLPEEILQEILIRLPAKSVLRCRAVCRGWRRLTTDPAFLVAHHRQQPTLILSGNITNPYCLDAVPLQGVERRPGYWPNKHTALDYSCDVLLVVNGAICNPAMRHLESLPLMGRDSLVGLYRHQPSGEYRVLFWRPSDVPSELYCATEYCVCTVGSNRQRIIPCSITPVDNELISGRGPYIRDAPVTLHGNLYMHRQKFYPQYHRILVFDTVAESLRQMRPPPVNP</sequence>
<dbReference type="Pfam" id="PF12937">
    <property type="entry name" value="F-box-like"/>
    <property type="match status" value="1"/>
</dbReference>
<feature type="non-terminal residue" evidence="3">
    <location>
        <position position="1"/>
    </location>
</feature>
<name>A0A5J9UAF6_9POAL</name>
<feature type="region of interest" description="Disordered" evidence="1">
    <location>
        <begin position="1"/>
        <end position="89"/>
    </location>
</feature>
<reference evidence="3 4" key="1">
    <citation type="journal article" date="2019" name="Sci. Rep.">
        <title>A high-quality genome of Eragrostis curvula grass provides insights into Poaceae evolution and supports new strategies to enhance forage quality.</title>
        <authorList>
            <person name="Carballo J."/>
            <person name="Santos B.A.C.M."/>
            <person name="Zappacosta D."/>
            <person name="Garbus I."/>
            <person name="Selva J.P."/>
            <person name="Gallo C.A."/>
            <person name="Diaz A."/>
            <person name="Albertini E."/>
            <person name="Caccamo M."/>
            <person name="Echenique V."/>
        </authorList>
    </citation>
    <scope>NUCLEOTIDE SEQUENCE [LARGE SCALE GENOMIC DNA]</scope>
    <source>
        <strain evidence="4">cv. Victoria</strain>
        <tissue evidence="3">Leaf</tissue>
    </source>
</reference>
<dbReference type="OrthoDB" id="724345at2759"/>
<evidence type="ECO:0000256" key="1">
    <source>
        <dbReference type="SAM" id="MobiDB-lite"/>
    </source>
</evidence>
<keyword evidence="4" id="KW-1185">Reference proteome</keyword>